<organism evidence="2 3">
    <name type="scientific">Phytohabitans maris</name>
    <dbReference type="NCBI Taxonomy" id="3071409"/>
    <lineage>
        <taxon>Bacteria</taxon>
        <taxon>Bacillati</taxon>
        <taxon>Actinomycetota</taxon>
        <taxon>Actinomycetes</taxon>
        <taxon>Micromonosporales</taxon>
        <taxon>Micromonosporaceae</taxon>
    </lineage>
</organism>
<dbReference type="Pfam" id="PF13365">
    <property type="entry name" value="Trypsin_2"/>
    <property type="match status" value="1"/>
</dbReference>
<comment type="caution">
    <text evidence="2">The sequence shown here is derived from an EMBL/GenBank/DDBJ whole genome shotgun (WGS) entry which is preliminary data.</text>
</comment>
<gene>
    <name evidence="2" type="ORF">RB614_35930</name>
</gene>
<accession>A0ABU0ZS92</accession>
<feature type="region of interest" description="Disordered" evidence="1">
    <location>
        <begin position="520"/>
        <end position="623"/>
    </location>
</feature>
<name>A0ABU0ZS92_9ACTN</name>
<feature type="compositionally biased region" description="Low complexity" evidence="1">
    <location>
        <begin position="690"/>
        <end position="702"/>
    </location>
</feature>
<dbReference type="Proteomes" id="UP001230908">
    <property type="component" value="Unassembled WGS sequence"/>
</dbReference>
<feature type="compositionally biased region" description="Low complexity" evidence="1">
    <location>
        <begin position="555"/>
        <end position="567"/>
    </location>
</feature>
<dbReference type="SUPFAM" id="SSF52540">
    <property type="entry name" value="P-loop containing nucleoside triphosphate hydrolases"/>
    <property type="match status" value="1"/>
</dbReference>
<feature type="compositionally biased region" description="Basic residues" evidence="1">
    <location>
        <begin position="594"/>
        <end position="603"/>
    </location>
</feature>
<reference evidence="2 3" key="1">
    <citation type="submission" date="2023-08" db="EMBL/GenBank/DDBJ databases">
        <title>Phytohabitans sansha sp. nov., isolated from marine sediment.</title>
        <authorList>
            <person name="Zhao Y."/>
            <person name="Yi K."/>
        </authorList>
    </citation>
    <scope>NUCLEOTIDE SEQUENCE [LARGE SCALE GENOMIC DNA]</scope>
    <source>
        <strain evidence="2 3">ZYX-F-186</strain>
    </source>
</reference>
<feature type="region of interest" description="Disordered" evidence="1">
    <location>
        <begin position="637"/>
        <end position="743"/>
    </location>
</feature>
<feature type="compositionally biased region" description="Gly residues" evidence="1">
    <location>
        <begin position="652"/>
        <end position="664"/>
    </location>
</feature>
<dbReference type="EMBL" id="JAVHUY010000048">
    <property type="protein sequence ID" value="MDQ7909901.1"/>
    <property type="molecule type" value="Genomic_DNA"/>
</dbReference>
<protein>
    <recommendedName>
        <fullName evidence="4">AAA+ ATPase domain-containing protein</fullName>
    </recommendedName>
</protein>
<evidence type="ECO:0000313" key="3">
    <source>
        <dbReference type="Proteomes" id="UP001230908"/>
    </source>
</evidence>
<sequence>MDRVRGVTWQERVRAATAPVVACAHGQPAAAAPVLGSAVLLAERSFLTCLHVVRGRASVDLLVDGERIHASVRGPADDTVDIAALDLDAALPGVVPLRVSPRRRPPAAVAIFGYPAADGTNAGVWLRFRHAGPTNDNDVQVSTLDRRGSWKGHSGAPVIDVRDGHVVGLLRSGEREGTFDRYVPLDLAGGAGFVLKQGWMYMGVADGWAGRDPADTVLAAQAAPHSRLGLLDRIAAFLTEGAAAAPLLVTGPPGAGKSWLLRQSAARLSDVEALLFFDARQATYAHFAEAAAELLGSGAEQLPASLPPGTRRSALLVDSLDEAATPAHARNIAYGLRRLAEVPGLAVVAGARRQPPTGVVQLPQLLGVAEREADLVVDLGSAAHSAAGDMVPPVADLLAAGGDGTVGALLAPRREVRTRLAAVVARRSGGNYLIATTAARLLAGRPADDLATLDPAGDGFDPALIPASLGDTIDLAIEGHCARSGADEFAVRGWLAALAYGQGSGLDWDRWVRFRPCARLPDDPGGRGPPAGMGDLRAAHGRSGRSERALPQHDGPAAARGAAGARGPEPDRRGADAGRRGERWLEPGRGVRAPVRRRARAGRRGTGGPAPHAGLRGGGRGGAAALRRRGFRLRRAGERGAGGAAADNRTGRGPGARGAAGVGGIACRRRPGVRRGRGLRGTGALGEHGGAAAPVAAPTPRGRGLDRRAYCPAPGRAPVRTDRDGLRGRAGTGLGRGGDDPGR</sequence>
<evidence type="ECO:0000256" key="1">
    <source>
        <dbReference type="SAM" id="MobiDB-lite"/>
    </source>
</evidence>
<evidence type="ECO:0008006" key="4">
    <source>
        <dbReference type="Google" id="ProtNLM"/>
    </source>
</evidence>
<dbReference type="RefSeq" id="WP_308717156.1">
    <property type="nucleotide sequence ID" value="NZ_JAVHUY010000048.1"/>
</dbReference>
<evidence type="ECO:0000313" key="2">
    <source>
        <dbReference type="EMBL" id="MDQ7909901.1"/>
    </source>
</evidence>
<dbReference type="InterPro" id="IPR009003">
    <property type="entry name" value="Peptidase_S1_PA"/>
</dbReference>
<dbReference type="SUPFAM" id="SSF50494">
    <property type="entry name" value="Trypsin-like serine proteases"/>
    <property type="match status" value="1"/>
</dbReference>
<dbReference type="InterPro" id="IPR027417">
    <property type="entry name" value="P-loop_NTPase"/>
</dbReference>
<feature type="compositionally biased region" description="Gly residues" evidence="1">
    <location>
        <begin position="679"/>
        <end position="689"/>
    </location>
</feature>
<proteinExistence type="predicted"/>
<feature type="compositionally biased region" description="Basic and acidic residues" evidence="1">
    <location>
        <begin position="568"/>
        <end position="586"/>
    </location>
</feature>
<keyword evidence="3" id="KW-1185">Reference proteome</keyword>
<dbReference type="CDD" id="cd01120">
    <property type="entry name" value="RecA-like_superfamily"/>
    <property type="match status" value="1"/>
</dbReference>
<dbReference type="Gene3D" id="2.40.10.120">
    <property type="match status" value="1"/>
</dbReference>
<feature type="compositionally biased region" description="Basic residues" evidence="1">
    <location>
        <begin position="667"/>
        <end position="678"/>
    </location>
</feature>